<protein>
    <submittedName>
        <fullName evidence="2">Uncharacterized protein</fullName>
    </submittedName>
</protein>
<dbReference type="AlphaFoldDB" id="A0A3P7NPX2"/>
<feature type="compositionally biased region" description="Acidic residues" evidence="1">
    <location>
        <begin position="119"/>
        <end position="129"/>
    </location>
</feature>
<evidence type="ECO:0000256" key="1">
    <source>
        <dbReference type="SAM" id="MobiDB-lite"/>
    </source>
</evidence>
<keyword evidence="3" id="KW-1185">Reference proteome</keyword>
<sequence length="220" mass="24442">MLLTARKGAMLRAYGMFSLITRNYVVDAFADAYHDSRELVMPRAGFYSSFERRGMTAPSFISTALDYVQKLPTMGDLFGFLRAYPAYFNTFVRYIERNSKEESAPAANDKKKLKAGAAQEEEEAEEVGGENEAAVQLLATWFPLLRPVQPHSQRRLKNYICMGTAARRGGHRGVYCCGGSGQGGGVGTSAGTWRCSAQKRRHRQKKIDSMLSSLSRVCTL</sequence>
<proteinExistence type="predicted"/>
<reference evidence="2 3" key="1">
    <citation type="submission" date="2018-11" db="EMBL/GenBank/DDBJ databases">
        <authorList>
            <consortium name="Pathogen Informatics"/>
        </authorList>
    </citation>
    <scope>NUCLEOTIDE SEQUENCE [LARGE SCALE GENOMIC DNA]</scope>
</reference>
<dbReference type="EMBL" id="UYRT01087455">
    <property type="protein sequence ID" value="VDN32571.1"/>
    <property type="molecule type" value="Genomic_DNA"/>
</dbReference>
<name>A0A3P7NPX2_9BILA</name>
<organism evidence="2 3">
    <name type="scientific">Gongylonema pulchrum</name>
    <dbReference type="NCBI Taxonomy" id="637853"/>
    <lineage>
        <taxon>Eukaryota</taxon>
        <taxon>Metazoa</taxon>
        <taxon>Ecdysozoa</taxon>
        <taxon>Nematoda</taxon>
        <taxon>Chromadorea</taxon>
        <taxon>Rhabditida</taxon>
        <taxon>Spirurina</taxon>
        <taxon>Spiruromorpha</taxon>
        <taxon>Spiruroidea</taxon>
        <taxon>Gongylonematidae</taxon>
        <taxon>Gongylonema</taxon>
    </lineage>
</organism>
<gene>
    <name evidence="2" type="ORF">GPUH_LOCUS18850</name>
</gene>
<evidence type="ECO:0000313" key="2">
    <source>
        <dbReference type="EMBL" id="VDN32571.1"/>
    </source>
</evidence>
<accession>A0A3P7NPX2</accession>
<dbReference type="Proteomes" id="UP000271098">
    <property type="component" value="Unassembled WGS sequence"/>
</dbReference>
<evidence type="ECO:0000313" key="3">
    <source>
        <dbReference type="Proteomes" id="UP000271098"/>
    </source>
</evidence>
<feature type="region of interest" description="Disordered" evidence="1">
    <location>
        <begin position="103"/>
        <end position="129"/>
    </location>
</feature>